<keyword evidence="6 10" id="KW-1133">Transmembrane helix</keyword>
<evidence type="ECO:0000256" key="3">
    <source>
        <dbReference type="ARBA" id="ARBA00022449"/>
    </source>
</evidence>
<keyword evidence="4" id="KW-1003">Cell membrane</keyword>
<evidence type="ECO:0000313" key="11">
    <source>
        <dbReference type="EMBL" id="SSC13074.1"/>
    </source>
</evidence>
<evidence type="ECO:0000256" key="1">
    <source>
        <dbReference type="ARBA" id="ARBA00004651"/>
    </source>
</evidence>
<name>A0A7Z7LFL5_9BACT</name>
<dbReference type="InterPro" id="IPR048279">
    <property type="entry name" value="MdtK-like"/>
</dbReference>
<dbReference type="GO" id="GO:0006811">
    <property type="term" value="P:monoatomic ion transport"/>
    <property type="evidence" value="ECO:0007669"/>
    <property type="project" value="UniProtKB-KW"/>
</dbReference>
<protein>
    <recommendedName>
        <fullName evidence="9">Multidrug-efflux transporter</fullName>
    </recommendedName>
</protein>
<dbReference type="GO" id="GO:0015297">
    <property type="term" value="F:antiporter activity"/>
    <property type="evidence" value="ECO:0007669"/>
    <property type="project" value="UniProtKB-KW"/>
</dbReference>
<keyword evidence="8 10" id="KW-0472">Membrane</keyword>
<proteinExistence type="predicted"/>
<reference evidence="11 12" key="1">
    <citation type="submission" date="2017-01" db="EMBL/GenBank/DDBJ databases">
        <authorList>
            <person name="Erauso G."/>
        </authorList>
    </citation>
    <scope>NUCLEOTIDE SEQUENCE [LARGE SCALE GENOMIC DNA]</scope>
    <source>
        <strain evidence="11">MESINF1</strain>
    </source>
</reference>
<dbReference type="NCBIfam" id="TIGR00797">
    <property type="entry name" value="matE"/>
    <property type="match status" value="1"/>
</dbReference>
<dbReference type="KEGG" id="minf:MESINF_1630"/>
<feature type="transmembrane region" description="Helical" evidence="10">
    <location>
        <begin position="348"/>
        <end position="372"/>
    </location>
</feature>
<feature type="transmembrane region" description="Helical" evidence="10">
    <location>
        <begin position="160"/>
        <end position="182"/>
    </location>
</feature>
<keyword evidence="7" id="KW-0406">Ion transport</keyword>
<dbReference type="CDD" id="cd13134">
    <property type="entry name" value="MATE_like_8"/>
    <property type="match status" value="1"/>
</dbReference>
<evidence type="ECO:0000256" key="4">
    <source>
        <dbReference type="ARBA" id="ARBA00022475"/>
    </source>
</evidence>
<dbReference type="InterPro" id="IPR002528">
    <property type="entry name" value="MATE_fam"/>
</dbReference>
<keyword evidence="5 10" id="KW-0812">Transmembrane</keyword>
<keyword evidence="2" id="KW-0813">Transport</keyword>
<evidence type="ECO:0000256" key="10">
    <source>
        <dbReference type="SAM" id="Phobius"/>
    </source>
</evidence>
<evidence type="ECO:0000256" key="6">
    <source>
        <dbReference type="ARBA" id="ARBA00022989"/>
    </source>
</evidence>
<dbReference type="PANTHER" id="PTHR43298:SF2">
    <property type="entry name" value="FMN_FAD EXPORTER YEEO-RELATED"/>
    <property type="match status" value="1"/>
</dbReference>
<evidence type="ECO:0000256" key="2">
    <source>
        <dbReference type="ARBA" id="ARBA00022448"/>
    </source>
</evidence>
<dbReference type="GO" id="GO:0005886">
    <property type="term" value="C:plasma membrane"/>
    <property type="evidence" value="ECO:0007669"/>
    <property type="project" value="UniProtKB-SubCell"/>
</dbReference>
<feature type="transmembrane region" description="Helical" evidence="10">
    <location>
        <begin position="277"/>
        <end position="295"/>
    </location>
</feature>
<accession>A0A7Z7LFL5</accession>
<dbReference type="RefSeq" id="WP_169699264.1">
    <property type="nucleotide sequence ID" value="NZ_LS974202.1"/>
</dbReference>
<feature type="transmembrane region" description="Helical" evidence="10">
    <location>
        <begin position="384"/>
        <end position="406"/>
    </location>
</feature>
<feature type="transmembrane region" description="Helical" evidence="10">
    <location>
        <begin position="240"/>
        <end position="257"/>
    </location>
</feature>
<dbReference type="GO" id="GO:0042910">
    <property type="term" value="F:xenobiotic transmembrane transporter activity"/>
    <property type="evidence" value="ECO:0007669"/>
    <property type="project" value="InterPro"/>
</dbReference>
<gene>
    <name evidence="11" type="ORF">MESINF_1630</name>
</gene>
<feature type="transmembrane region" description="Helical" evidence="10">
    <location>
        <begin position="127"/>
        <end position="148"/>
    </location>
</feature>
<keyword evidence="12" id="KW-1185">Reference proteome</keyword>
<dbReference type="Proteomes" id="UP000250796">
    <property type="component" value="Chromosome MESINF"/>
</dbReference>
<organism evidence="11 12">
    <name type="scientific">Mesotoga infera</name>
    <dbReference type="NCBI Taxonomy" id="1236046"/>
    <lineage>
        <taxon>Bacteria</taxon>
        <taxon>Thermotogati</taxon>
        <taxon>Thermotogota</taxon>
        <taxon>Thermotogae</taxon>
        <taxon>Kosmotogales</taxon>
        <taxon>Kosmotogaceae</taxon>
        <taxon>Mesotoga</taxon>
    </lineage>
</organism>
<feature type="transmembrane region" description="Helical" evidence="10">
    <location>
        <begin position="188"/>
        <end position="210"/>
    </location>
</feature>
<evidence type="ECO:0000256" key="5">
    <source>
        <dbReference type="ARBA" id="ARBA00022692"/>
    </source>
</evidence>
<dbReference type="Pfam" id="PF01554">
    <property type="entry name" value="MatE"/>
    <property type="match status" value="2"/>
</dbReference>
<evidence type="ECO:0000313" key="12">
    <source>
        <dbReference type="Proteomes" id="UP000250796"/>
    </source>
</evidence>
<comment type="subcellular location">
    <subcellularLocation>
        <location evidence="1">Cell membrane</location>
        <topology evidence="1">Multi-pass membrane protein</topology>
    </subcellularLocation>
</comment>
<keyword evidence="3" id="KW-0050">Antiport</keyword>
<dbReference type="AlphaFoldDB" id="A0A7Z7LFL5"/>
<dbReference type="PIRSF" id="PIRSF006603">
    <property type="entry name" value="DinF"/>
    <property type="match status" value="1"/>
</dbReference>
<dbReference type="EMBL" id="LS974202">
    <property type="protein sequence ID" value="SSC13074.1"/>
    <property type="molecule type" value="Genomic_DNA"/>
</dbReference>
<sequence length="443" mass="48855">MKEFTRRILSIAVPITLQNLISTGLNLVDNLMIGQLGTTAIAAVGLVNQVVFILNLFTFGASSGAGIFVSQYWGKRDEKSIEKTLGHIIYITMGAATVFFVLLFAFPEGILKIFTSDVEVIRLGAEYARPVAFSTFLTSFSFIMAMALRTVEKARIPLYISLVALSINTVGNYILIFGFGSIPAMGVFGASIATLVARIAEFFIFLFIALRRLTPIRFTLYAFRFDGPFFRRLMKYATPVIFNEFLWSLGVTVYSLVMARMGTEFIAARNISSTIENFGFVIFGGLASATVVMVGTELGRNNFTQAKFNARKLIQLTVITAIVTGLMIIFLSRFIVQLYNIDQALKDIVLTVVVIVGLAQPIKMFNAVNIVGILRSGGDTKAAMLMEIFSLWGVGIPLVAITGLILKWSLPAVYIVMMIEELVKAILGIWRAKTGKWLRNVVD</sequence>
<evidence type="ECO:0000256" key="8">
    <source>
        <dbReference type="ARBA" id="ARBA00023136"/>
    </source>
</evidence>
<dbReference type="PANTHER" id="PTHR43298">
    <property type="entry name" value="MULTIDRUG RESISTANCE PROTEIN NORM-RELATED"/>
    <property type="match status" value="1"/>
</dbReference>
<evidence type="ECO:0000256" key="9">
    <source>
        <dbReference type="ARBA" id="ARBA00031636"/>
    </source>
</evidence>
<feature type="transmembrane region" description="Helical" evidence="10">
    <location>
        <begin position="316"/>
        <end position="336"/>
    </location>
</feature>
<feature type="transmembrane region" description="Helical" evidence="10">
    <location>
        <begin position="85"/>
        <end position="107"/>
    </location>
</feature>
<feature type="transmembrane region" description="Helical" evidence="10">
    <location>
        <begin position="40"/>
        <end position="73"/>
    </location>
</feature>
<dbReference type="InterPro" id="IPR050222">
    <property type="entry name" value="MATE_MdtK"/>
</dbReference>
<evidence type="ECO:0000256" key="7">
    <source>
        <dbReference type="ARBA" id="ARBA00023065"/>
    </source>
</evidence>